<dbReference type="GeneTree" id="ENSGT01120000271815"/>
<reference evidence="2 3" key="1">
    <citation type="submission" date="2009-03" db="EMBL/GenBank/DDBJ databases">
        <authorList>
            <person name="Warren W."/>
            <person name="Ye L."/>
            <person name="Minx P."/>
            <person name="Worley K."/>
            <person name="Gibbs R."/>
            <person name="Wilson R.K."/>
        </authorList>
    </citation>
    <scope>NUCLEOTIDE SEQUENCE [LARGE SCALE GENOMIC DNA]</scope>
</reference>
<evidence type="ECO:0000313" key="3">
    <source>
        <dbReference type="Proteomes" id="UP000008225"/>
    </source>
</evidence>
<dbReference type="PANTHER" id="PTHR12138">
    <property type="entry name" value="PRIMATE-EXPANDED PROTEIN FAMILY"/>
    <property type="match status" value="1"/>
</dbReference>
<keyword evidence="3" id="KW-1185">Reference proteome</keyword>
<proteinExistence type="predicted"/>
<evidence type="ECO:0000313" key="2">
    <source>
        <dbReference type="Ensembl" id="ENSCJAP00000084240.1"/>
    </source>
</evidence>
<feature type="compositionally biased region" description="Low complexity" evidence="1">
    <location>
        <begin position="46"/>
        <end position="57"/>
    </location>
</feature>
<dbReference type="Proteomes" id="UP000008225">
    <property type="component" value="Chromosome 2"/>
</dbReference>
<feature type="compositionally biased region" description="Basic and acidic residues" evidence="1">
    <location>
        <begin position="31"/>
        <end position="44"/>
    </location>
</feature>
<evidence type="ECO:0000256" key="1">
    <source>
        <dbReference type="SAM" id="MobiDB-lite"/>
    </source>
</evidence>
<reference evidence="2" key="3">
    <citation type="submission" date="2025-09" db="UniProtKB">
        <authorList>
            <consortium name="Ensembl"/>
        </authorList>
    </citation>
    <scope>IDENTIFICATION</scope>
</reference>
<accession>A0A8I3W0Z3</accession>
<sequence length="200" mass="21873">MPTSQKLVSSSSSGSDSDSEVDKKLKRKKQVAPEKPVRKQKTGETSRALSSSKQSGSSRDDNISDWENEDLTLSPRLEYSGTIIAHNSLDFLGSSNPPTSASQVVGTTGMSHHIQVILKIFVKTGSHYVAQVGLELPGLRNPPISASQSVEIIGMNHHIWPILLFNKWETEAQGGAMTCPRLYSQREAEYRLLGVMGITH</sequence>
<dbReference type="AlphaFoldDB" id="A0A8I3W0Z3"/>
<reference evidence="2" key="2">
    <citation type="submission" date="2025-08" db="UniProtKB">
        <authorList>
            <consortium name="Ensembl"/>
        </authorList>
    </citation>
    <scope>IDENTIFICATION</scope>
</reference>
<name>A0A8I3W0Z3_CALJA</name>
<protein>
    <submittedName>
        <fullName evidence="2">Uncharacterized protein</fullName>
    </submittedName>
</protein>
<dbReference type="Ensembl" id="ENSCJAT00000142328.1">
    <property type="protein sequence ID" value="ENSCJAP00000084240.1"/>
    <property type="gene ID" value="ENSCJAG00000080077.1"/>
</dbReference>
<dbReference type="PRINTS" id="PR02045">
    <property type="entry name" value="F138DOMAIN"/>
</dbReference>
<dbReference type="PANTHER" id="PTHR12138:SF154">
    <property type="entry name" value="PROTEIN-SERINE_THREONINE PHOSPHATASE"/>
    <property type="match status" value="1"/>
</dbReference>
<feature type="region of interest" description="Disordered" evidence="1">
    <location>
        <begin position="1"/>
        <end position="66"/>
    </location>
</feature>
<organism evidence="2 3">
    <name type="scientific">Callithrix jacchus</name>
    <name type="common">White-tufted-ear marmoset</name>
    <name type="synonym">Simia Jacchus</name>
    <dbReference type="NCBI Taxonomy" id="9483"/>
    <lineage>
        <taxon>Eukaryota</taxon>
        <taxon>Metazoa</taxon>
        <taxon>Chordata</taxon>
        <taxon>Craniata</taxon>
        <taxon>Vertebrata</taxon>
        <taxon>Euteleostomi</taxon>
        <taxon>Mammalia</taxon>
        <taxon>Eutheria</taxon>
        <taxon>Euarchontoglires</taxon>
        <taxon>Primates</taxon>
        <taxon>Haplorrhini</taxon>
        <taxon>Platyrrhini</taxon>
        <taxon>Cebidae</taxon>
        <taxon>Callitrichinae</taxon>
        <taxon>Callithrix</taxon>
        <taxon>Callithrix</taxon>
    </lineage>
</organism>